<accession>A0A6C2YMS6</accession>
<reference evidence="2" key="1">
    <citation type="submission" date="2019-04" db="EMBL/GenBank/DDBJ databases">
        <authorList>
            <consortium name="Science for Life Laboratories"/>
        </authorList>
    </citation>
    <scope>NUCLEOTIDE SEQUENCE</scope>
    <source>
        <strain evidence="2">MBLW1</strain>
    </source>
</reference>
<dbReference type="AlphaFoldDB" id="A0A6C2YMS6"/>
<evidence type="ECO:0000313" key="2">
    <source>
        <dbReference type="EMBL" id="VIP02674.1"/>
    </source>
</evidence>
<keyword evidence="3" id="KW-1185">Reference proteome</keyword>
<dbReference type="InParanoid" id="A0A6C2YMS6"/>
<dbReference type="EMBL" id="LR586016">
    <property type="protein sequence ID" value="VIP02674.1"/>
    <property type="molecule type" value="Genomic_DNA"/>
</dbReference>
<dbReference type="RefSeq" id="WP_162655764.1">
    <property type="nucleotide sequence ID" value="NZ_LR593887.1"/>
</dbReference>
<gene>
    <name evidence="2" type="ORF">GMBLW1_12860</name>
</gene>
<feature type="region of interest" description="Disordered" evidence="1">
    <location>
        <begin position="57"/>
        <end position="77"/>
    </location>
</feature>
<dbReference type="KEGG" id="tim:GMBLW1_12860"/>
<proteinExistence type="predicted"/>
<evidence type="ECO:0000256" key="1">
    <source>
        <dbReference type="SAM" id="MobiDB-lite"/>
    </source>
</evidence>
<name>A0A6C2YMS6_9BACT</name>
<dbReference type="Proteomes" id="UP000464378">
    <property type="component" value="Chromosome"/>
</dbReference>
<dbReference type="EMBL" id="LR593887">
    <property type="protein sequence ID" value="VTS02111.1"/>
    <property type="molecule type" value="Genomic_DNA"/>
</dbReference>
<evidence type="ECO:0000313" key="3">
    <source>
        <dbReference type="Proteomes" id="UP000464378"/>
    </source>
</evidence>
<sequence>MASEVNVLALVKGEHRYILVYDDFSRDQMIDHVRDLAADPDVKLNWFDAAVLSDRIRQQTAESGESNPGVRRNRRAA</sequence>
<protein>
    <submittedName>
        <fullName evidence="2">Uncharacterized protein</fullName>
    </submittedName>
</protein>
<organism evidence="2">
    <name type="scientific">Tuwongella immobilis</name>
    <dbReference type="NCBI Taxonomy" id="692036"/>
    <lineage>
        <taxon>Bacteria</taxon>
        <taxon>Pseudomonadati</taxon>
        <taxon>Planctomycetota</taxon>
        <taxon>Planctomycetia</taxon>
        <taxon>Gemmatales</taxon>
        <taxon>Gemmataceae</taxon>
        <taxon>Tuwongella</taxon>
    </lineage>
</organism>